<dbReference type="AlphaFoldDB" id="A0A9Q0CVH6"/>
<gene>
    <name evidence="3" type="ORF">LUZ63_000419</name>
</gene>
<dbReference type="OrthoDB" id="1914225at2759"/>
<evidence type="ECO:0000256" key="1">
    <source>
        <dbReference type="ARBA" id="ARBA00022837"/>
    </source>
</evidence>
<dbReference type="PROSITE" id="PS00018">
    <property type="entry name" value="EF_HAND_1"/>
    <property type="match status" value="1"/>
</dbReference>
<keyword evidence="4" id="KW-1185">Reference proteome</keyword>
<dbReference type="Proteomes" id="UP001151287">
    <property type="component" value="Unassembled WGS sequence"/>
</dbReference>
<sequence>MVLYTYDPGHYPPPQSRNIRFRKMTREQFEQWLDTVDSNHDGYISRNELNAALATLGLRFKTWKSWRAMKRCDKNHNHVIDPGLERKKLIDYAEKRWHIIVTN</sequence>
<dbReference type="SUPFAM" id="SSF47473">
    <property type="entry name" value="EF-hand"/>
    <property type="match status" value="1"/>
</dbReference>
<protein>
    <recommendedName>
        <fullName evidence="2">EF-hand domain-containing protein</fullName>
    </recommendedName>
</protein>
<accession>A0A9Q0CVH6</accession>
<dbReference type="EMBL" id="JAMQYH010000001">
    <property type="protein sequence ID" value="KAJ1700640.1"/>
    <property type="molecule type" value="Genomic_DNA"/>
</dbReference>
<dbReference type="InterPro" id="IPR018247">
    <property type="entry name" value="EF_Hand_1_Ca_BS"/>
</dbReference>
<dbReference type="InterPro" id="IPR002048">
    <property type="entry name" value="EF_hand_dom"/>
</dbReference>
<feature type="domain" description="EF-hand" evidence="2">
    <location>
        <begin position="24"/>
        <end position="59"/>
    </location>
</feature>
<evidence type="ECO:0000313" key="4">
    <source>
        <dbReference type="Proteomes" id="UP001151287"/>
    </source>
</evidence>
<evidence type="ECO:0000259" key="2">
    <source>
        <dbReference type="PROSITE" id="PS50222"/>
    </source>
</evidence>
<comment type="caution">
    <text evidence="3">The sequence shown here is derived from an EMBL/GenBank/DDBJ whole genome shotgun (WGS) entry which is preliminary data.</text>
</comment>
<evidence type="ECO:0000313" key="3">
    <source>
        <dbReference type="EMBL" id="KAJ1700640.1"/>
    </source>
</evidence>
<organism evidence="3 4">
    <name type="scientific">Rhynchospora breviuscula</name>
    <dbReference type="NCBI Taxonomy" id="2022672"/>
    <lineage>
        <taxon>Eukaryota</taxon>
        <taxon>Viridiplantae</taxon>
        <taxon>Streptophyta</taxon>
        <taxon>Embryophyta</taxon>
        <taxon>Tracheophyta</taxon>
        <taxon>Spermatophyta</taxon>
        <taxon>Magnoliopsida</taxon>
        <taxon>Liliopsida</taxon>
        <taxon>Poales</taxon>
        <taxon>Cyperaceae</taxon>
        <taxon>Cyperoideae</taxon>
        <taxon>Rhynchosporeae</taxon>
        <taxon>Rhynchospora</taxon>
    </lineage>
</organism>
<dbReference type="PROSITE" id="PS50222">
    <property type="entry name" value="EF_HAND_2"/>
    <property type="match status" value="1"/>
</dbReference>
<dbReference type="SMART" id="SM00054">
    <property type="entry name" value="EFh"/>
    <property type="match status" value="1"/>
</dbReference>
<dbReference type="Gene3D" id="1.10.238.10">
    <property type="entry name" value="EF-hand"/>
    <property type="match status" value="1"/>
</dbReference>
<dbReference type="GO" id="GO:0005509">
    <property type="term" value="F:calcium ion binding"/>
    <property type="evidence" value="ECO:0007669"/>
    <property type="project" value="InterPro"/>
</dbReference>
<dbReference type="InterPro" id="IPR011992">
    <property type="entry name" value="EF-hand-dom_pair"/>
</dbReference>
<proteinExistence type="predicted"/>
<keyword evidence="1" id="KW-0106">Calcium</keyword>
<name>A0A9Q0CVH6_9POAL</name>
<reference evidence="3" key="1">
    <citation type="journal article" date="2022" name="Cell">
        <title>Repeat-based holocentromeres influence genome architecture and karyotype evolution.</title>
        <authorList>
            <person name="Hofstatter P.G."/>
            <person name="Thangavel G."/>
            <person name="Lux T."/>
            <person name="Neumann P."/>
            <person name="Vondrak T."/>
            <person name="Novak P."/>
            <person name="Zhang M."/>
            <person name="Costa L."/>
            <person name="Castellani M."/>
            <person name="Scott A."/>
            <person name="Toegelov H."/>
            <person name="Fuchs J."/>
            <person name="Mata-Sucre Y."/>
            <person name="Dias Y."/>
            <person name="Vanzela A.L.L."/>
            <person name="Huettel B."/>
            <person name="Almeida C.C.S."/>
            <person name="Simkova H."/>
            <person name="Souza G."/>
            <person name="Pedrosa-Harand A."/>
            <person name="Macas J."/>
            <person name="Mayer K.F.X."/>
            <person name="Houben A."/>
            <person name="Marques A."/>
        </authorList>
    </citation>
    <scope>NUCLEOTIDE SEQUENCE</scope>
    <source>
        <strain evidence="3">RhyBre1mFocal</strain>
    </source>
</reference>